<proteinExistence type="predicted"/>
<name>A0A6P0ULG3_9FLAO</name>
<organism evidence="2 3">
    <name type="scientific">Leptobacterium flavescens</name>
    <dbReference type="NCBI Taxonomy" id="472055"/>
    <lineage>
        <taxon>Bacteria</taxon>
        <taxon>Pseudomonadati</taxon>
        <taxon>Bacteroidota</taxon>
        <taxon>Flavobacteriia</taxon>
        <taxon>Flavobacteriales</taxon>
        <taxon>Flavobacteriaceae</taxon>
        <taxon>Leptobacterium</taxon>
    </lineage>
</organism>
<comment type="caution">
    <text evidence="2">The sequence shown here is derived from an EMBL/GenBank/DDBJ whole genome shotgun (WGS) entry which is preliminary data.</text>
</comment>
<feature type="domain" description="Thioredoxin" evidence="1">
    <location>
        <begin position="332"/>
        <end position="470"/>
    </location>
</feature>
<dbReference type="PROSITE" id="PS51257">
    <property type="entry name" value="PROKAR_LIPOPROTEIN"/>
    <property type="match status" value="1"/>
</dbReference>
<evidence type="ECO:0000313" key="3">
    <source>
        <dbReference type="Proteomes" id="UP000468581"/>
    </source>
</evidence>
<dbReference type="EMBL" id="JAABOO010000002">
    <property type="protein sequence ID" value="NER13352.1"/>
    <property type="molecule type" value="Genomic_DNA"/>
</dbReference>
<dbReference type="Proteomes" id="UP000468581">
    <property type="component" value="Unassembled WGS sequence"/>
</dbReference>
<dbReference type="SUPFAM" id="SSF52833">
    <property type="entry name" value="Thioredoxin-like"/>
    <property type="match status" value="1"/>
</dbReference>
<protein>
    <recommendedName>
        <fullName evidence="1">Thioredoxin domain-containing protein</fullName>
    </recommendedName>
</protein>
<dbReference type="InterPro" id="IPR013766">
    <property type="entry name" value="Thioredoxin_domain"/>
</dbReference>
<reference evidence="2 3" key="1">
    <citation type="submission" date="2020-01" db="EMBL/GenBank/DDBJ databases">
        <title>Leptobacterium flavescens.</title>
        <authorList>
            <person name="Wang G."/>
        </authorList>
    </citation>
    <scope>NUCLEOTIDE SEQUENCE [LARGE SCALE GENOMIC DNA]</scope>
    <source>
        <strain evidence="2 3">KCTC 22160</strain>
    </source>
</reference>
<dbReference type="Gene3D" id="3.40.30.10">
    <property type="entry name" value="Glutaredoxin"/>
    <property type="match status" value="1"/>
</dbReference>
<sequence>MRYLLLAFFTLIACSCTSEKTSSVAYFGGEIINPNDSYVVLYKNDEVIDSVELDENNRFFIQLEEGYKEGLYHFVHRPEEQYVLIEKGDSILIRLNTLDFDESLVFTGRGAEKNNFLIDMFLVNEDEEQLVHDYFALEPKEFDKKMDSLRGMKMEQYENLVSNFELSKNAKDIAKASINFPYYDNKEVYPHMHRKTKGLKEIEEIPAGFYDYRKELNYNDSRLSYFRPYLNYLSMHFSNMSYESCMEKCAEEPSVPERSLHFHTHKLKLIDSLVKKEEVRDNLLRNTAYTYLLQDHDNPAGSKEFITTFNTFSEECKFKEDVNNLYTSIQKLQPGNSLPEIALVKPDSSLSSISSELSGENTVFYFWSINQKNHMKRINKKVKSLRKKYPELRFVGININESQERWLHSLKMLGLETENQYRCANFNEISRKFVIRNLNKIIIVNPDGTIIDAFSNIYRSSDFKKVLKTI</sequence>
<evidence type="ECO:0000313" key="2">
    <source>
        <dbReference type="EMBL" id="NER13352.1"/>
    </source>
</evidence>
<dbReference type="InterPro" id="IPR036249">
    <property type="entry name" value="Thioredoxin-like_sf"/>
</dbReference>
<dbReference type="PROSITE" id="PS51352">
    <property type="entry name" value="THIOREDOXIN_2"/>
    <property type="match status" value="1"/>
</dbReference>
<keyword evidence="3" id="KW-1185">Reference proteome</keyword>
<evidence type="ECO:0000259" key="1">
    <source>
        <dbReference type="PROSITE" id="PS51352"/>
    </source>
</evidence>
<gene>
    <name evidence="2" type="ORF">GWK08_07880</name>
</gene>
<dbReference type="AlphaFoldDB" id="A0A6P0ULG3"/>
<dbReference type="InterPro" id="IPR012336">
    <property type="entry name" value="Thioredoxin-like_fold"/>
</dbReference>
<dbReference type="Pfam" id="PF13905">
    <property type="entry name" value="Thioredoxin_8"/>
    <property type="match status" value="1"/>
</dbReference>
<accession>A0A6P0ULG3</accession>
<dbReference type="RefSeq" id="WP_163606395.1">
    <property type="nucleotide sequence ID" value="NZ_JAABOO010000002.1"/>
</dbReference>